<dbReference type="PANTHER" id="PTHR46401">
    <property type="entry name" value="GLYCOSYLTRANSFERASE WBBK-RELATED"/>
    <property type="match status" value="1"/>
</dbReference>
<feature type="domain" description="Glycosyltransferase subfamily 4-like N-terminal" evidence="3">
    <location>
        <begin position="21"/>
        <end position="181"/>
    </location>
</feature>
<dbReference type="PANTHER" id="PTHR46401:SF2">
    <property type="entry name" value="GLYCOSYLTRANSFERASE WBBK-RELATED"/>
    <property type="match status" value="1"/>
</dbReference>
<accession>A0A8D5FK16</accession>
<dbReference type="EMBL" id="AP024086">
    <property type="protein sequence ID" value="BCL62011.1"/>
    <property type="molecule type" value="Genomic_DNA"/>
</dbReference>
<keyword evidence="5" id="KW-1185">Reference proteome</keyword>
<dbReference type="KEGG" id="dbk:DGMP_27040"/>
<dbReference type="AlphaFoldDB" id="A0A8D5FK16"/>
<feature type="domain" description="Glycosyl transferase family 1" evidence="2">
    <location>
        <begin position="207"/>
        <end position="368"/>
    </location>
</feature>
<proteinExistence type="predicted"/>
<dbReference type="Pfam" id="PF00534">
    <property type="entry name" value="Glycos_transf_1"/>
    <property type="match status" value="1"/>
</dbReference>
<dbReference type="RefSeq" id="WP_228854415.1">
    <property type="nucleotide sequence ID" value="NZ_AP024086.1"/>
</dbReference>
<protein>
    <submittedName>
        <fullName evidence="4">Glycosyl transferase</fullName>
    </submittedName>
</protein>
<dbReference type="Proteomes" id="UP000826725">
    <property type="component" value="Chromosome"/>
</dbReference>
<dbReference type="Pfam" id="PF13439">
    <property type="entry name" value="Glyco_transf_4"/>
    <property type="match status" value="1"/>
</dbReference>
<evidence type="ECO:0000259" key="2">
    <source>
        <dbReference type="Pfam" id="PF00534"/>
    </source>
</evidence>
<dbReference type="GO" id="GO:0016757">
    <property type="term" value="F:glycosyltransferase activity"/>
    <property type="evidence" value="ECO:0007669"/>
    <property type="project" value="InterPro"/>
</dbReference>
<evidence type="ECO:0000313" key="4">
    <source>
        <dbReference type="EMBL" id="BCL62011.1"/>
    </source>
</evidence>
<dbReference type="InterPro" id="IPR028098">
    <property type="entry name" value="Glyco_trans_4-like_N"/>
</dbReference>
<organism evidence="4 5">
    <name type="scientific">Desulfomarina profundi</name>
    <dbReference type="NCBI Taxonomy" id="2772557"/>
    <lineage>
        <taxon>Bacteria</taxon>
        <taxon>Pseudomonadati</taxon>
        <taxon>Thermodesulfobacteriota</taxon>
        <taxon>Desulfobulbia</taxon>
        <taxon>Desulfobulbales</taxon>
        <taxon>Desulfobulbaceae</taxon>
        <taxon>Desulfomarina</taxon>
    </lineage>
</organism>
<dbReference type="CDD" id="cd03809">
    <property type="entry name" value="GT4_MtfB-like"/>
    <property type="match status" value="1"/>
</dbReference>
<reference evidence="4" key="1">
    <citation type="submission" date="2020-09" db="EMBL/GenBank/DDBJ databases">
        <title>Desulfogranum mesoprofundum gen. nov., sp. nov., a novel mesophilic, sulfate-reducing chemolithoautotroph isolated from a deep-sea hydrothermal vent chimney in the Suiyo Seamount.</title>
        <authorList>
            <person name="Hashimoto Y."/>
            <person name="Nakagawa S."/>
        </authorList>
    </citation>
    <scope>NUCLEOTIDE SEQUENCE</scope>
    <source>
        <strain evidence="4">KT2</strain>
    </source>
</reference>
<dbReference type="InterPro" id="IPR001296">
    <property type="entry name" value="Glyco_trans_1"/>
</dbReference>
<evidence type="ECO:0000259" key="3">
    <source>
        <dbReference type="Pfam" id="PF13439"/>
    </source>
</evidence>
<keyword evidence="1 4" id="KW-0808">Transferase</keyword>
<evidence type="ECO:0000256" key="1">
    <source>
        <dbReference type="ARBA" id="ARBA00022679"/>
    </source>
</evidence>
<evidence type="ECO:0000313" key="5">
    <source>
        <dbReference type="Proteomes" id="UP000826725"/>
    </source>
</evidence>
<gene>
    <name evidence="4" type="ORF">DGMP_27040</name>
</gene>
<name>A0A8D5FK16_9BACT</name>
<sequence length="393" mass="44562">MRIVFDARYIRTSDTDVLPAGGIGRYSYQLLRRMRNLDEDLKFLLVVPAGNGRPIFPESDMKIREVSCQFPANSFSTLYRLAEKIDFCGQDLFHSPFNMMPGKLPCPSVVTLHDIMWLTQPHLCAGFWPERVLVGALYQKGIRTALCRADHIITISEASRREIVRYKPEIVDRISVIHHGMESFFREIEQERVEALLAPLWSQIGMSGEKTTREIILCVGQGSPYKNQARAIQGFLGAFGKRDDIQLVVVNRFRRFDWKMRRLLARERAGERIILLDSVTDEQLLALYNRARIFLFPSLVEGFGMPQLEAMACGTPVLTSNRGAPAEISGGCSLLVNPENVEAIAHGLVELDQNEELRCKLIAAGRKRVQDFRWLDAAEKTMAVYQAVMRISG</sequence>